<keyword evidence="4" id="KW-0804">Transcription</keyword>
<dbReference type="PANTHER" id="PTHR10328:SF3">
    <property type="entry name" value="PROTEIN MAX"/>
    <property type="match status" value="1"/>
</dbReference>
<feature type="coiled-coil region" evidence="6">
    <location>
        <begin position="131"/>
        <end position="158"/>
    </location>
</feature>
<comment type="caution">
    <text evidence="9">The sequence shown here is derived from an EMBL/GenBank/DDBJ whole genome shotgun (WGS) entry which is preliminary data.</text>
</comment>
<dbReference type="Gene3D" id="4.10.280.10">
    <property type="entry name" value="Helix-loop-helix DNA-binding domain"/>
    <property type="match status" value="1"/>
</dbReference>
<evidence type="ECO:0000259" key="8">
    <source>
        <dbReference type="PROSITE" id="PS50888"/>
    </source>
</evidence>
<dbReference type="EMBL" id="RWJN01000536">
    <property type="protein sequence ID" value="TCD60848.1"/>
    <property type="molecule type" value="Genomic_DNA"/>
</dbReference>
<keyword evidence="3" id="KW-0010">Activator</keyword>
<dbReference type="OrthoDB" id="8964853at2759"/>
<evidence type="ECO:0000256" key="5">
    <source>
        <dbReference type="ARBA" id="ARBA00023242"/>
    </source>
</evidence>
<dbReference type="InterPro" id="IPR036638">
    <property type="entry name" value="HLH_DNA-bd_sf"/>
</dbReference>
<dbReference type="PROSITE" id="PS50888">
    <property type="entry name" value="BHLH"/>
    <property type="match status" value="1"/>
</dbReference>
<dbReference type="STRING" id="92696.A0A4R0RB47"/>
<feature type="domain" description="BHLH" evidence="8">
    <location>
        <begin position="75"/>
        <end position="127"/>
    </location>
</feature>
<dbReference type="Pfam" id="PF00010">
    <property type="entry name" value="HLH"/>
    <property type="match status" value="1"/>
</dbReference>
<feature type="compositionally biased region" description="Basic and acidic residues" evidence="7">
    <location>
        <begin position="72"/>
        <end position="84"/>
    </location>
</feature>
<evidence type="ECO:0000256" key="7">
    <source>
        <dbReference type="SAM" id="MobiDB-lite"/>
    </source>
</evidence>
<dbReference type="AlphaFoldDB" id="A0A4R0RB47"/>
<keyword evidence="1" id="KW-0805">Transcription regulation</keyword>
<gene>
    <name evidence="9" type="ORF">EIP91_009413</name>
</gene>
<dbReference type="CDD" id="cd00083">
    <property type="entry name" value="bHLH_SF"/>
    <property type="match status" value="1"/>
</dbReference>
<keyword evidence="6" id="KW-0175">Coiled coil</keyword>
<dbReference type="GO" id="GO:0003700">
    <property type="term" value="F:DNA-binding transcription factor activity"/>
    <property type="evidence" value="ECO:0007669"/>
    <property type="project" value="TreeGrafter"/>
</dbReference>
<feature type="region of interest" description="Disordered" evidence="7">
    <location>
        <begin position="1"/>
        <end position="84"/>
    </location>
</feature>
<proteinExistence type="predicted"/>
<evidence type="ECO:0000256" key="4">
    <source>
        <dbReference type="ARBA" id="ARBA00023163"/>
    </source>
</evidence>
<protein>
    <recommendedName>
        <fullName evidence="8">BHLH domain-containing protein</fullName>
    </recommendedName>
</protein>
<evidence type="ECO:0000256" key="2">
    <source>
        <dbReference type="ARBA" id="ARBA00023125"/>
    </source>
</evidence>
<sequence length="269" mass="28643">MTISVPAPASPAANSPHSTDGPLSPSGPQTLALPPPVDGTSPAPASSAVPAGASAHASNAAQAKRKPSRRANTAERRATHNAVERQRRETLNGRFLDLAALLPNLSQIRRPSKSSIVNSSIAHIHASRRHRLLAARELRLLKLEADALRREINEWRDRSGLPRVEEPVRGDAFHMIMSGEVEVINAGPIEEEGAEGEYGGDEYGDDDYQPSSGMMGSGHDEDMRGIMKNGPTADVTPFAHSVPSLPPPSAASHLHLQTMIPRAHGLPSP</sequence>
<organism evidence="9 10">
    <name type="scientific">Steccherinum ochraceum</name>
    <dbReference type="NCBI Taxonomy" id="92696"/>
    <lineage>
        <taxon>Eukaryota</taxon>
        <taxon>Fungi</taxon>
        <taxon>Dikarya</taxon>
        <taxon>Basidiomycota</taxon>
        <taxon>Agaricomycotina</taxon>
        <taxon>Agaricomycetes</taxon>
        <taxon>Polyporales</taxon>
        <taxon>Steccherinaceae</taxon>
        <taxon>Steccherinum</taxon>
    </lineage>
</organism>
<dbReference type="GO" id="GO:0003677">
    <property type="term" value="F:DNA binding"/>
    <property type="evidence" value="ECO:0007669"/>
    <property type="project" value="UniProtKB-KW"/>
</dbReference>
<dbReference type="GO" id="GO:0045944">
    <property type="term" value="P:positive regulation of transcription by RNA polymerase II"/>
    <property type="evidence" value="ECO:0007669"/>
    <property type="project" value="TreeGrafter"/>
</dbReference>
<name>A0A4R0RB47_9APHY</name>
<evidence type="ECO:0000313" key="10">
    <source>
        <dbReference type="Proteomes" id="UP000292702"/>
    </source>
</evidence>
<keyword evidence="2" id="KW-0238">DNA-binding</keyword>
<keyword evidence="10" id="KW-1185">Reference proteome</keyword>
<evidence type="ECO:0000256" key="6">
    <source>
        <dbReference type="SAM" id="Coils"/>
    </source>
</evidence>
<dbReference type="GO" id="GO:0090575">
    <property type="term" value="C:RNA polymerase II transcription regulator complex"/>
    <property type="evidence" value="ECO:0007669"/>
    <property type="project" value="TreeGrafter"/>
</dbReference>
<feature type="compositionally biased region" description="Low complexity" evidence="7">
    <location>
        <begin position="41"/>
        <end position="62"/>
    </location>
</feature>
<dbReference type="SMART" id="SM00353">
    <property type="entry name" value="HLH"/>
    <property type="match status" value="1"/>
</dbReference>
<dbReference type="GO" id="GO:0046983">
    <property type="term" value="F:protein dimerization activity"/>
    <property type="evidence" value="ECO:0007669"/>
    <property type="project" value="InterPro"/>
</dbReference>
<feature type="non-terminal residue" evidence="9">
    <location>
        <position position="269"/>
    </location>
</feature>
<evidence type="ECO:0000313" key="9">
    <source>
        <dbReference type="EMBL" id="TCD60848.1"/>
    </source>
</evidence>
<accession>A0A4R0RB47</accession>
<keyword evidence="5" id="KW-0539">Nucleus</keyword>
<evidence type="ECO:0000256" key="1">
    <source>
        <dbReference type="ARBA" id="ARBA00023015"/>
    </source>
</evidence>
<dbReference type="Proteomes" id="UP000292702">
    <property type="component" value="Unassembled WGS sequence"/>
</dbReference>
<dbReference type="InterPro" id="IPR011598">
    <property type="entry name" value="bHLH_dom"/>
</dbReference>
<evidence type="ECO:0000256" key="3">
    <source>
        <dbReference type="ARBA" id="ARBA00023159"/>
    </source>
</evidence>
<feature type="compositionally biased region" description="Low complexity" evidence="7">
    <location>
        <begin position="1"/>
        <end position="18"/>
    </location>
</feature>
<dbReference type="PANTHER" id="PTHR10328">
    <property type="entry name" value="PROTEIN MAX MYC-ASSOCIATED FACTOR X"/>
    <property type="match status" value="1"/>
</dbReference>
<reference evidence="9 10" key="1">
    <citation type="submission" date="2018-11" db="EMBL/GenBank/DDBJ databases">
        <title>Genome assembly of Steccherinum ochraceum LE-BIN_3174, the white-rot fungus of the Steccherinaceae family (The Residual Polyporoid clade, Polyporales, Basidiomycota).</title>
        <authorList>
            <person name="Fedorova T.V."/>
            <person name="Glazunova O.A."/>
            <person name="Landesman E.O."/>
            <person name="Moiseenko K.V."/>
            <person name="Psurtseva N.V."/>
            <person name="Savinova O.S."/>
            <person name="Shakhova N.V."/>
            <person name="Tyazhelova T.V."/>
            <person name="Vasina D.V."/>
        </authorList>
    </citation>
    <scope>NUCLEOTIDE SEQUENCE [LARGE SCALE GENOMIC DNA]</scope>
    <source>
        <strain evidence="9 10">LE-BIN_3174</strain>
    </source>
</reference>
<dbReference type="SUPFAM" id="SSF47459">
    <property type="entry name" value="HLH, helix-loop-helix DNA-binding domain"/>
    <property type="match status" value="1"/>
</dbReference>